<dbReference type="EMBL" id="CP061646">
    <property type="protein sequence ID" value="QNX73323.1"/>
    <property type="molecule type" value="Genomic_DNA"/>
</dbReference>
<accession>A0A7H2UBX3</accession>
<keyword evidence="2 7" id="KW-0285">Flavoprotein</keyword>
<keyword evidence="3 7" id="KW-0288">FMN</keyword>
<dbReference type="Proteomes" id="UP000516666">
    <property type="component" value="Chromosome"/>
</dbReference>
<evidence type="ECO:0000256" key="4">
    <source>
        <dbReference type="ARBA" id="ARBA00022857"/>
    </source>
</evidence>
<dbReference type="InterPro" id="IPR026021">
    <property type="entry name" value="YdjA-like"/>
</dbReference>
<evidence type="ECO:0000256" key="2">
    <source>
        <dbReference type="ARBA" id="ARBA00022630"/>
    </source>
</evidence>
<evidence type="ECO:0000256" key="3">
    <source>
        <dbReference type="ARBA" id="ARBA00022643"/>
    </source>
</evidence>
<reference evidence="9 10" key="2">
    <citation type="submission" date="2020-09" db="EMBL/GenBank/DDBJ databases">
        <authorList>
            <person name="Chen F.-J."/>
            <person name="Lee Y.-T."/>
        </authorList>
    </citation>
    <scope>NUCLEOTIDE SEQUENCE [LARGE SCALE GENOMIC DNA]</scope>
    <source>
        <strain evidence="9 10">AS39</strain>
    </source>
</reference>
<evidence type="ECO:0000256" key="1">
    <source>
        <dbReference type="ARBA" id="ARBA00007118"/>
    </source>
</evidence>
<sequence length="185" mass="21495">MNDFVSKIMMRKSEPILDNEIPNDILQNVFKCALTAPVHKNLRNWHFYYFSGKKRDELGQLISPKKEFYSNNLQFESDLKKFNSKFYNSPAYLICVLKVDNNHAVPVTEQYVTIGAVIQQIIISTELLGYACYWRTGKWCVNNDLREFLNLSLHDSIVGFISLGSKLNRTPRKTVVDQKDFFSIV</sequence>
<comment type="similarity">
    <text evidence="1 7">Belongs to the nitroreductase family.</text>
</comment>
<dbReference type="Gene3D" id="3.40.109.10">
    <property type="entry name" value="NADH Oxidase"/>
    <property type="match status" value="1"/>
</dbReference>
<proteinExistence type="inferred from homology"/>
<evidence type="ECO:0000313" key="9">
    <source>
        <dbReference type="EMBL" id="QNX73323.1"/>
    </source>
</evidence>
<comment type="cofactor">
    <cofactor evidence="8">
        <name>FMN</name>
        <dbReference type="ChEBI" id="CHEBI:58210"/>
    </cofactor>
    <text evidence="8">Binds 1 FMN per subunit.</text>
</comment>
<reference evidence="10" key="1">
    <citation type="submission" date="2020-09" db="EMBL/GenBank/DDBJ databases">
        <title>Clinical and molecular characterization of Acinetobacter seifertii in Taiwan.</title>
        <authorList>
            <person name="Li L.-H."/>
            <person name="Yang Y.-S."/>
            <person name="Sun J.-R."/>
            <person name="Huang T.-W."/>
            <person name="Huang W.-C."/>
            <person name="Wang Y.-C."/>
            <person name="Kuo T.-H."/>
            <person name="Kuo S.-C."/>
            <person name="Chen T.-L."/>
        </authorList>
    </citation>
    <scope>NUCLEOTIDE SEQUENCE [LARGE SCALE GENOMIC DNA]</scope>
    <source>
        <strain evidence="10">AS39</strain>
    </source>
</reference>
<name>A0A7H2UBX3_9GAMM</name>
<evidence type="ECO:0000256" key="7">
    <source>
        <dbReference type="PIRNR" id="PIRNR000232"/>
    </source>
</evidence>
<feature type="binding site" evidence="8">
    <location>
        <position position="39"/>
    </location>
    <ligand>
        <name>FMN</name>
        <dbReference type="ChEBI" id="CHEBI:58210"/>
        <note>ligand shared between dimeric partners</note>
    </ligand>
</feature>
<feature type="binding site" description="in other chain" evidence="8">
    <location>
        <begin position="134"/>
        <end position="136"/>
    </location>
    <ligand>
        <name>FMN</name>
        <dbReference type="ChEBI" id="CHEBI:58210"/>
        <note>ligand shared between dimeric partners</note>
    </ligand>
</feature>
<keyword evidence="6 7" id="KW-0520">NAD</keyword>
<keyword evidence="5 7" id="KW-0560">Oxidoreductase</keyword>
<evidence type="ECO:0000256" key="8">
    <source>
        <dbReference type="PIRSR" id="PIRSR000232-1"/>
    </source>
</evidence>
<dbReference type="InterPro" id="IPR052530">
    <property type="entry name" value="NAD(P)H_nitroreductase"/>
</dbReference>
<dbReference type="EC" id="1.-.-.-" evidence="7"/>
<dbReference type="PANTHER" id="PTHR43821">
    <property type="entry name" value="NAD(P)H NITROREDUCTASE YDJA-RELATED"/>
    <property type="match status" value="1"/>
</dbReference>
<protein>
    <recommendedName>
        <fullName evidence="7">Putative NAD(P)H nitroreductase</fullName>
        <ecNumber evidence="7">1.-.-.-</ecNumber>
    </recommendedName>
</protein>
<organism evidence="9 10">
    <name type="scientific">Acinetobacter seifertii</name>
    <dbReference type="NCBI Taxonomy" id="1530123"/>
    <lineage>
        <taxon>Bacteria</taxon>
        <taxon>Pseudomonadati</taxon>
        <taxon>Pseudomonadota</taxon>
        <taxon>Gammaproteobacteria</taxon>
        <taxon>Moraxellales</taxon>
        <taxon>Moraxellaceae</taxon>
        <taxon>Acinetobacter</taxon>
        <taxon>Acinetobacter calcoaceticus/baumannii complex</taxon>
    </lineage>
</organism>
<evidence type="ECO:0000313" key="10">
    <source>
        <dbReference type="Proteomes" id="UP000516666"/>
    </source>
</evidence>
<dbReference type="AlphaFoldDB" id="A0A7H2UBX3"/>
<evidence type="ECO:0000256" key="6">
    <source>
        <dbReference type="ARBA" id="ARBA00023027"/>
    </source>
</evidence>
<keyword evidence="4 7" id="KW-0521">NADP</keyword>
<gene>
    <name evidence="9" type="ORF">IC776_05530</name>
</gene>
<dbReference type="InterPro" id="IPR029479">
    <property type="entry name" value="Nitroreductase"/>
</dbReference>
<dbReference type="PIRSF" id="PIRSF000232">
    <property type="entry name" value="YdjA"/>
    <property type="match status" value="1"/>
</dbReference>
<evidence type="ECO:0000256" key="5">
    <source>
        <dbReference type="ARBA" id="ARBA00023002"/>
    </source>
</evidence>
<dbReference type="RefSeq" id="WP_191011040.1">
    <property type="nucleotide sequence ID" value="NZ_CP061550.1"/>
</dbReference>
<dbReference type="PANTHER" id="PTHR43821:SF1">
    <property type="entry name" value="NAD(P)H NITROREDUCTASE YDJA-RELATED"/>
    <property type="match status" value="1"/>
</dbReference>
<dbReference type="Pfam" id="PF00881">
    <property type="entry name" value="Nitroreductase"/>
    <property type="match status" value="1"/>
</dbReference>
<dbReference type="GO" id="GO:0016491">
    <property type="term" value="F:oxidoreductase activity"/>
    <property type="evidence" value="ECO:0007669"/>
    <property type="project" value="UniProtKB-UniRule"/>
</dbReference>
<dbReference type="InterPro" id="IPR000415">
    <property type="entry name" value="Nitroreductase-like"/>
</dbReference>
<dbReference type="SUPFAM" id="SSF55469">
    <property type="entry name" value="FMN-dependent nitroreductase-like"/>
    <property type="match status" value="1"/>
</dbReference>
<feature type="binding site" description="in other chain" evidence="8">
    <location>
        <begin position="11"/>
        <end position="13"/>
    </location>
    <ligand>
        <name>FMN</name>
        <dbReference type="ChEBI" id="CHEBI:58210"/>
        <note>ligand shared between dimeric partners</note>
    </ligand>
</feature>